<evidence type="ECO:0000313" key="1">
    <source>
        <dbReference type="EMBL" id="AWK86195.1"/>
    </source>
</evidence>
<dbReference type="EMBL" id="CP029353">
    <property type="protein sequence ID" value="AWK86195.1"/>
    <property type="molecule type" value="Genomic_DNA"/>
</dbReference>
<evidence type="ECO:0000313" key="2">
    <source>
        <dbReference type="Proteomes" id="UP000245629"/>
    </source>
</evidence>
<sequence length="575" mass="63944">MFLSTTAVLRGCGGMNGTSFPAGDGAAASQDRQAFRRQMDEVVARIPMHAIRSVLEAVDGAAAPNGERARHLRDALVDHFNRLRPMKARRLFTGLFEPFLVDDHVLFRAPEVVPALIQRVDMGGVWAALTQYAFPGLAAEVQSSLDEMAREEMLDAVLASPAALEMRERMRREAVDFLLRLAADRGATDRFLTLANEEALHDARLRTLYLGRKAPIDGELLGFIRTVLEHNAVLLPLFDRMRREMAEIRQGSLPSAAEVDCQSALMVGFVRRIRDLGLPFRDQSQPLAWFAPLYGLNVGRRYDVFLRHVREHGGPALRESHPLLRALLGHFHGATATILDVVEGMFGDMDIRHGGVLLVNGATRALLAEAVDRFEQSLTALTGTGFLANRSTGPAIRAQLAEVGRALTGTVMPALAARMQAAMVARHTPVPDHDDVVWLLELVWRWGRYLGNAGYANPELKSLRLFAVETGRVAFVQAMKTEEHEKPHHRMAHLLRIRRLMAAIGESVDAWISPVSQGLHRVVHAYLDQVPAIAEEEWAVIDAFVAAIRRELARSRHWQSTDLVATLRLHETRAR</sequence>
<dbReference type="Proteomes" id="UP000245629">
    <property type="component" value="Chromosome 2"/>
</dbReference>
<proteinExistence type="predicted"/>
<organism evidence="1 2">
    <name type="scientific">Azospirillum thermophilum</name>
    <dbReference type="NCBI Taxonomy" id="2202148"/>
    <lineage>
        <taxon>Bacteria</taxon>
        <taxon>Pseudomonadati</taxon>
        <taxon>Pseudomonadota</taxon>
        <taxon>Alphaproteobacteria</taxon>
        <taxon>Rhodospirillales</taxon>
        <taxon>Azospirillaceae</taxon>
        <taxon>Azospirillum</taxon>
    </lineage>
</organism>
<dbReference type="KEGG" id="azz:DEW08_07955"/>
<reference evidence="2" key="1">
    <citation type="submission" date="2018-05" db="EMBL/GenBank/DDBJ databases">
        <title>Azospirillum thermophila sp. nov., a novel isolated from hot spring.</title>
        <authorList>
            <person name="Zhao Z."/>
        </authorList>
    </citation>
    <scope>NUCLEOTIDE SEQUENCE [LARGE SCALE GENOMIC DNA]</scope>
    <source>
        <strain evidence="2">CFH 70021</strain>
    </source>
</reference>
<keyword evidence="2" id="KW-1185">Reference proteome</keyword>
<accession>A0A2S2CP35</accession>
<dbReference type="OrthoDB" id="7293148at2"/>
<name>A0A2S2CP35_9PROT</name>
<protein>
    <submittedName>
        <fullName evidence="1">Uncharacterized protein</fullName>
    </submittedName>
</protein>
<gene>
    <name evidence="1" type="ORF">DEW08_07955</name>
</gene>
<dbReference type="AlphaFoldDB" id="A0A2S2CP35"/>